<accession>A0AAW0TJ09</accession>
<dbReference type="AlphaFoldDB" id="A0AAW0TJ09"/>
<proteinExistence type="predicted"/>
<comment type="caution">
    <text evidence="1">The sequence shown here is derived from an EMBL/GenBank/DDBJ whole genome shotgun (WGS) entry which is preliminary data.</text>
</comment>
<organism evidence="1 2">
    <name type="scientific">Scylla paramamosain</name>
    <name type="common">Mud crab</name>
    <dbReference type="NCBI Taxonomy" id="85552"/>
    <lineage>
        <taxon>Eukaryota</taxon>
        <taxon>Metazoa</taxon>
        <taxon>Ecdysozoa</taxon>
        <taxon>Arthropoda</taxon>
        <taxon>Crustacea</taxon>
        <taxon>Multicrustacea</taxon>
        <taxon>Malacostraca</taxon>
        <taxon>Eumalacostraca</taxon>
        <taxon>Eucarida</taxon>
        <taxon>Decapoda</taxon>
        <taxon>Pleocyemata</taxon>
        <taxon>Brachyura</taxon>
        <taxon>Eubrachyura</taxon>
        <taxon>Portunoidea</taxon>
        <taxon>Portunidae</taxon>
        <taxon>Portuninae</taxon>
        <taxon>Scylla</taxon>
    </lineage>
</organism>
<name>A0AAW0TJ09_SCYPA</name>
<evidence type="ECO:0000313" key="1">
    <source>
        <dbReference type="EMBL" id="KAK8387455.1"/>
    </source>
</evidence>
<dbReference type="Proteomes" id="UP001487740">
    <property type="component" value="Unassembled WGS sequence"/>
</dbReference>
<keyword evidence="2" id="KW-1185">Reference proteome</keyword>
<evidence type="ECO:0000313" key="2">
    <source>
        <dbReference type="Proteomes" id="UP001487740"/>
    </source>
</evidence>
<sequence length="83" mass="9340">MIEMFLSRFSVGGRGRTETRGSDQLTIKTDGGRRHGVAKGLIVWRTQNTAGPRCCQSRCDLCRLGTSVLLTHVLYCREEGWPR</sequence>
<gene>
    <name evidence="1" type="ORF">O3P69_018190</name>
</gene>
<reference evidence="1 2" key="1">
    <citation type="submission" date="2023-03" db="EMBL/GenBank/DDBJ databases">
        <title>High-quality genome of Scylla paramamosain provides insights in environmental adaptation.</title>
        <authorList>
            <person name="Zhang L."/>
        </authorList>
    </citation>
    <scope>NUCLEOTIDE SEQUENCE [LARGE SCALE GENOMIC DNA]</scope>
    <source>
        <strain evidence="1">LZ_2023a</strain>
        <tissue evidence="1">Muscle</tissue>
    </source>
</reference>
<dbReference type="EMBL" id="JARAKH010000030">
    <property type="protein sequence ID" value="KAK8387455.1"/>
    <property type="molecule type" value="Genomic_DNA"/>
</dbReference>
<protein>
    <submittedName>
        <fullName evidence="1">Uncharacterized protein</fullName>
    </submittedName>
</protein>